<dbReference type="GO" id="GO:0006508">
    <property type="term" value="P:proteolysis"/>
    <property type="evidence" value="ECO:0007669"/>
    <property type="project" value="UniProtKB-KW"/>
</dbReference>
<evidence type="ECO:0000313" key="4">
    <source>
        <dbReference type="EMBL" id="TCL62624.1"/>
    </source>
</evidence>
<dbReference type="AlphaFoldDB" id="A0A4R1RA53"/>
<dbReference type="GO" id="GO:0004252">
    <property type="term" value="F:serine-type endopeptidase activity"/>
    <property type="evidence" value="ECO:0007669"/>
    <property type="project" value="InterPro"/>
</dbReference>
<accession>A0A4R1RA53</accession>
<evidence type="ECO:0000313" key="5">
    <source>
        <dbReference type="Proteomes" id="UP000295455"/>
    </source>
</evidence>
<dbReference type="PANTHER" id="PTHR43343">
    <property type="entry name" value="PEPTIDASE S12"/>
    <property type="match status" value="1"/>
</dbReference>
<dbReference type="PANTHER" id="PTHR43343:SF3">
    <property type="entry name" value="PROTEASE DO-LIKE 8, CHLOROPLASTIC"/>
    <property type="match status" value="1"/>
</dbReference>
<keyword evidence="1" id="KW-0645">Protease</keyword>
<comment type="caution">
    <text evidence="4">The sequence shown here is derived from an EMBL/GenBank/DDBJ whole genome shotgun (WGS) entry which is preliminary data.</text>
</comment>
<reference evidence="4 5" key="1">
    <citation type="submission" date="2019-03" db="EMBL/GenBank/DDBJ databases">
        <title>Genomic Encyclopedia of Type Strains, Phase IV (KMG-IV): sequencing the most valuable type-strain genomes for metagenomic binning, comparative biology and taxonomic classification.</title>
        <authorList>
            <person name="Goeker M."/>
        </authorList>
    </citation>
    <scope>NUCLEOTIDE SEQUENCE [LARGE SCALE GENOMIC DNA]</scope>
    <source>
        <strain evidence="4 5">DSM 18792</strain>
    </source>
</reference>
<dbReference type="InterPro" id="IPR009003">
    <property type="entry name" value="Peptidase_S1_PA"/>
</dbReference>
<dbReference type="Gene3D" id="2.40.10.120">
    <property type="match status" value="1"/>
</dbReference>
<dbReference type="InterPro" id="IPR001940">
    <property type="entry name" value="Peptidase_S1C"/>
</dbReference>
<keyword evidence="5" id="KW-1185">Reference proteome</keyword>
<feature type="chain" id="PRO_5020181295" evidence="3">
    <location>
        <begin position="19"/>
        <end position="183"/>
    </location>
</feature>
<evidence type="ECO:0000256" key="1">
    <source>
        <dbReference type="ARBA" id="ARBA00022670"/>
    </source>
</evidence>
<evidence type="ECO:0000256" key="2">
    <source>
        <dbReference type="ARBA" id="ARBA00022801"/>
    </source>
</evidence>
<dbReference type="EMBL" id="SLUP01000012">
    <property type="protein sequence ID" value="TCL62624.1"/>
    <property type="molecule type" value="Genomic_DNA"/>
</dbReference>
<proteinExistence type="predicted"/>
<dbReference type="InterPro" id="IPR051201">
    <property type="entry name" value="Chloro_Bact_Ser_Proteases"/>
</dbReference>
<protein>
    <submittedName>
        <fullName evidence="4">Trypsin-like peptidase</fullName>
    </submittedName>
</protein>
<dbReference type="Proteomes" id="UP000295455">
    <property type="component" value="Unassembled WGS sequence"/>
</dbReference>
<keyword evidence="3" id="KW-0732">Signal</keyword>
<evidence type="ECO:0000256" key="3">
    <source>
        <dbReference type="SAM" id="SignalP"/>
    </source>
</evidence>
<sequence>MKTLSLVLTLILCSYVNAQDVSTLFEQLDPTVVTIEVTEYKIKNQKLSASEGLGSGVIISSDGLILTAAHVVESANEVLVKLQNETSFGADVLSSSSAADVALIKLRNPPKNLMFAKPGNSDTAKIGEQILIIGAPLGLEHSLSVGYISRKMKKNMITNGEMAGFIQTDASINHGNSGGPMFI</sequence>
<dbReference type="PRINTS" id="PR00834">
    <property type="entry name" value="PROTEASES2C"/>
</dbReference>
<dbReference type="SUPFAM" id="SSF50494">
    <property type="entry name" value="Trypsin-like serine proteases"/>
    <property type="match status" value="1"/>
</dbReference>
<dbReference type="Pfam" id="PF13365">
    <property type="entry name" value="Trypsin_2"/>
    <property type="match status" value="1"/>
</dbReference>
<name>A0A4R1RA53_9FLAO</name>
<organism evidence="4 5">
    <name type="scientific">Mariniflexile fucanivorans</name>
    <dbReference type="NCBI Taxonomy" id="264023"/>
    <lineage>
        <taxon>Bacteria</taxon>
        <taxon>Pseudomonadati</taxon>
        <taxon>Bacteroidota</taxon>
        <taxon>Flavobacteriia</taxon>
        <taxon>Flavobacteriales</taxon>
        <taxon>Flavobacteriaceae</taxon>
        <taxon>Mariniflexile</taxon>
    </lineage>
</organism>
<keyword evidence="2" id="KW-0378">Hydrolase</keyword>
<feature type="signal peptide" evidence="3">
    <location>
        <begin position="1"/>
        <end position="18"/>
    </location>
</feature>
<dbReference type="OrthoDB" id="9758917at2"/>
<gene>
    <name evidence="4" type="ORF">EV196_11221</name>
</gene>